<keyword evidence="5" id="KW-1185">Reference proteome</keyword>
<dbReference type="GO" id="GO:0006099">
    <property type="term" value="P:tricarboxylic acid cycle"/>
    <property type="evidence" value="ECO:0007669"/>
    <property type="project" value="TreeGrafter"/>
</dbReference>
<sequence>MATTINKTMNIGRIRDSEAQAGGKINGNLATTTVTTTATTYESLFLDSSNGAIRDPSDHLKVLDSRTGKVYNIPISDGFVRGSDLSTIKAPIHEGDGRLQPLAVLDPGFQHTACKESSITLIRNTNFYSMCMIGLAAYVSTDKEMTGSRCKAVMTYHQNLAKTDDAIIRSTAYVATTMAICYCHMQNVELREPQPGLTLVENFLHMIGMEDPDKKISRTIDRLWILVADHELSCSTAAFLHTASTMTDPMACVLAAMSAGAGPLHAGAIELCYQGLELIGTVENVPAYIEAVKAKQFRLFGYGHRVYKTKDPRATLIEELIEEHRETIEANPLLQVALAIDKQANTDPYFVERKLKLNADFYACFIYIAL</sequence>
<comment type="similarity">
    <text evidence="1 3">Belongs to the citrate synthase family.</text>
</comment>
<evidence type="ECO:0000256" key="3">
    <source>
        <dbReference type="RuleBase" id="RU000441"/>
    </source>
</evidence>
<dbReference type="OrthoDB" id="435022at2759"/>
<protein>
    <recommendedName>
        <fullName evidence="3">Citrate synthase</fullName>
    </recommendedName>
</protein>
<evidence type="ECO:0000313" key="4">
    <source>
        <dbReference type="EMBL" id="ROV91749.1"/>
    </source>
</evidence>
<dbReference type="GO" id="GO:0005975">
    <property type="term" value="P:carbohydrate metabolic process"/>
    <property type="evidence" value="ECO:0007669"/>
    <property type="project" value="TreeGrafter"/>
</dbReference>
<dbReference type="Pfam" id="PF00285">
    <property type="entry name" value="Citrate_synt"/>
    <property type="match status" value="1"/>
</dbReference>
<evidence type="ECO:0000256" key="1">
    <source>
        <dbReference type="ARBA" id="ARBA00010566"/>
    </source>
</evidence>
<organism evidence="4 5">
    <name type="scientific">Cytospora chrysosperma</name>
    <name type="common">Cytospora canker fungus</name>
    <name type="synonym">Sphaeria chrysosperma</name>
    <dbReference type="NCBI Taxonomy" id="252740"/>
    <lineage>
        <taxon>Eukaryota</taxon>
        <taxon>Fungi</taxon>
        <taxon>Dikarya</taxon>
        <taxon>Ascomycota</taxon>
        <taxon>Pezizomycotina</taxon>
        <taxon>Sordariomycetes</taxon>
        <taxon>Sordariomycetidae</taxon>
        <taxon>Diaporthales</taxon>
        <taxon>Cytosporaceae</taxon>
        <taxon>Cytospora</taxon>
    </lineage>
</organism>
<dbReference type="InterPro" id="IPR002020">
    <property type="entry name" value="Citrate_synthase"/>
</dbReference>
<reference evidence="4 5" key="1">
    <citation type="submission" date="2015-09" db="EMBL/GenBank/DDBJ databases">
        <title>Host preference determinants of Valsa canker pathogens revealed by comparative genomics.</title>
        <authorList>
            <person name="Yin Z."/>
            <person name="Huang L."/>
        </authorList>
    </citation>
    <scope>NUCLEOTIDE SEQUENCE [LARGE SCALE GENOMIC DNA]</scope>
    <source>
        <strain evidence="4 5">YSFL</strain>
    </source>
</reference>
<dbReference type="InterPro" id="IPR036969">
    <property type="entry name" value="Citrate_synthase_sf"/>
</dbReference>
<name>A0A423VL52_CYTCH</name>
<dbReference type="GO" id="GO:0046912">
    <property type="term" value="F:acyltransferase activity, acyl groups converted into alkyl on transfer"/>
    <property type="evidence" value="ECO:0007669"/>
    <property type="project" value="InterPro"/>
</dbReference>
<dbReference type="STRING" id="252740.A0A423VL52"/>
<dbReference type="Proteomes" id="UP000284375">
    <property type="component" value="Unassembled WGS sequence"/>
</dbReference>
<dbReference type="Gene3D" id="1.10.580.10">
    <property type="entry name" value="Citrate Synthase, domain 1"/>
    <property type="match status" value="1"/>
</dbReference>
<dbReference type="InterPro" id="IPR016142">
    <property type="entry name" value="Citrate_synth-like_lrg_a-sub"/>
</dbReference>
<dbReference type="PANTHER" id="PTHR11739">
    <property type="entry name" value="CITRATE SYNTHASE"/>
    <property type="match status" value="1"/>
</dbReference>
<dbReference type="AlphaFoldDB" id="A0A423VL52"/>
<evidence type="ECO:0000313" key="5">
    <source>
        <dbReference type="Proteomes" id="UP000284375"/>
    </source>
</evidence>
<dbReference type="EMBL" id="LJZO01000041">
    <property type="protein sequence ID" value="ROV91749.1"/>
    <property type="molecule type" value="Genomic_DNA"/>
</dbReference>
<dbReference type="PRINTS" id="PR00143">
    <property type="entry name" value="CITRTSNTHASE"/>
</dbReference>
<dbReference type="InterPro" id="IPR019810">
    <property type="entry name" value="Citrate_synthase_AS"/>
</dbReference>
<proteinExistence type="inferred from homology"/>
<dbReference type="SUPFAM" id="SSF48256">
    <property type="entry name" value="Citrate synthase"/>
    <property type="match status" value="1"/>
</dbReference>
<comment type="caution">
    <text evidence="4">The sequence shown here is derived from an EMBL/GenBank/DDBJ whole genome shotgun (WGS) entry which is preliminary data.</text>
</comment>
<gene>
    <name evidence="4" type="ORF">VSDG_06461</name>
</gene>
<accession>A0A423VL52</accession>
<dbReference type="PROSITE" id="PS00480">
    <property type="entry name" value="CITRATE_SYNTHASE"/>
    <property type="match status" value="1"/>
</dbReference>
<dbReference type="PANTHER" id="PTHR11739:SF4">
    <property type="entry name" value="CITRATE SYNTHASE, PEROXISOMAL"/>
    <property type="match status" value="1"/>
</dbReference>
<evidence type="ECO:0000256" key="2">
    <source>
        <dbReference type="ARBA" id="ARBA00022679"/>
    </source>
</evidence>
<keyword evidence="2 3" id="KW-0808">Transferase</keyword>
<dbReference type="GO" id="GO:0005759">
    <property type="term" value="C:mitochondrial matrix"/>
    <property type="evidence" value="ECO:0007669"/>
    <property type="project" value="TreeGrafter"/>
</dbReference>